<reference evidence="1" key="2">
    <citation type="submission" date="2025-08" db="UniProtKB">
        <authorList>
            <consortium name="Ensembl"/>
        </authorList>
    </citation>
    <scope>IDENTIFICATION</scope>
</reference>
<dbReference type="EMBL" id="AACZ04008396">
    <property type="status" value="NOT_ANNOTATED_CDS"/>
    <property type="molecule type" value="Genomic_DNA"/>
</dbReference>
<accession>A0A2I3RHA4</accession>
<dbReference type="AlphaFoldDB" id="A0A2I3RHA4"/>
<protein>
    <submittedName>
        <fullName evidence="1">Uncharacterized protein</fullName>
    </submittedName>
</protein>
<dbReference type="Proteomes" id="UP000002277">
    <property type="component" value="Chromosome 14"/>
</dbReference>
<dbReference type="GeneTree" id="ENSGT00390000010800"/>
<reference evidence="1 2" key="1">
    <citation type="journal article" date="2005" name="Nature">
        <title>Initial sequence of the chimpanzee genome and comparison with the human genome.</title>
        <authorList>
            <consortium name="Chimpanzee sequencing and analysis consortium"/>
        </authorList>
    </citation>
    <scope>NUCLEOTIDE SEQUENCE [LARGE SCALE GENOMIC DNA]</scope>
</reference>
<evidence type="ECO:0000313" key="2">
    <source>
        <dbReference type="Proteomes" id="UP000002277"/>
    </source>
</evidence>
<reference evidence="1" key="3">
    <citation type="submission" date="2025-09" db="UniProtKB">
        <authorList>
            <consortium name="Ensembl"/>
        </authorList>
    </citation>
    <scope>IDENTIFICATION</scope>
</reference>
<dbReference type="OMA" id="SILTGCW"/>
<organism evidence="1 2">
    <name type="scientific">Pan troglodytes</name>
    <name type="common">Chimpanzee</name>
    <dbReference type="NCBI Taxonomy" id="9598"/>
    <lineage>
        <taxon>Eukaryota</taxon>
        <taxon>Metazoa</taxon>
        <taxon>Chordata</taxon>
        <taxon>Craniata</taxon>
        <taxon>Vertebrata</taxon>
        <taxon>Euteleostomi</taxon>
        <taxon>Mammalia</taxon>
        <taxon>Eutheria</taxon>
        <taxon>Euarchontoglires</taxon>
        <taxon>Primates</taxon>
        <taxon>Haplorrhini</taxon>
        <taxon>Catarrhini</taxon>
        <taxon>Hominidae</taxon>
        <taxon>Pan</taxon>
    </lineage>
</organism>
<dbReference type="InParanoid" id="A0A2I3RHA4"/>
<dbReference type="Ensembl" id="ENSPTRT00000088163.1">
    <property type="protein sequence ID" value="ENSPTRP00000064040.1"/>
    <property type="gene ID" value="ENSPTRG00000052206.1"/>
</dbReference>
<evidence type="ECO:0000313" key="1">
    <source>
        <dbReference type="Ensembl" id="ENSPTRP00000064040.1"/>
    </source>
</evidence>
<sequence>MASWPVQKCCAFRHSCNILEEDLEVDSCQIPSVSVGSQLRKVILRESNAKKQLAILTT</sequence>
<name>A0A2I3RHA4_PANTR</name>
<dbReference type="Bgee" id="ENSPTRG00000052206">
    <property type="expression patterns" value="Expressed in temporal lobe and 1 other cell type or tissue"/>
</dbReference>
<keyword evidence="2" id="KW-1185">Reference proteome</keyword>
<proteinExistence type="predicted"/>